<evidence type="ECO:0000313" key="2">
    <source>
        <dbReference type="EMBL" id="KAF6084283.1"/>
    </source>
</evidence>
<gene>
    <name evidence="2" type="ORF">HJG60_008560</name>
</gene>
<accession>A0A833Z0B7</accession>
<dbReference type="Proteomes" id="UP000664940">
    <property type="component" value="Unassembled WGS sequence"/>
</dbReference>
<comment type="caution">
    <text evidence="2">The sequence shown here is derived from an EMBL/GenBank/DDBJ whole genome shotgun (WGS) entry which is preliminary data.</text>
</comment>
<evidence type="ECO:0000313" key="3">
    <source>
        <dbReference type="Proteomes" id="UP000664940"/>
    </source>
</evidence>
<name>A0A833Z0B7_9CHIR</name>
<dbReference type="EMBL" id="JABVXQ010000012">
    <property type="protein sequence ID" value="KAF6084283.1"/>
    <property type="molecule type" value="Genomic_DNA"/>
</dbReference>
<organism evidence="2 3">
    <name type="scientific">Phyllostomus discolor</name>
    <name type="common">pale spear-nosed bat</name>
    <dbReference type="NCBI Taxonomy" id="89673"/>
    <lineage>
        <taxon>Eukaryota</taxon>
        <taxon>Metazoa</taxon>
        <taxon>Chordata</taxon>
        <taxon>Craniata</taxon>
        <taxon>Vertebrata</taxon>
        <taxon>Euteleostomi</taxon>
        <taxon>Mammalia</taxon>
        <taxon>Eutheria</taxon>
        <taxon>Laurasiatheria</taxon>
        <taxon>Chiroptera</taxon>
        <taxon>Yangochiroptera</taxon>
        <taxon>Phyllostomidae</taxon>
        <taxon>Phyllostominae</taxon>
        <taxon>Phyllostomus</taxon>
    </lineage>
</organism>
<protein>
    <submittedName>
        <fullName evidence="2">Uncharacterized protein</fullName>
    </submittedName>
</protein>
<evidence type="ECO:0000256" key="1">
    <source>
        <dbReference type="SAM" id="MobiDB-lite"/>
    </source>
</evidence>
<proteinExistence type="predicted"/>
<reference evidence="2 3" key="1">
    <citation type="journal article" date="2020" name="Nature">
        <title>Six reference-quality genomes reveal evolution of bat adaptations.</title>
        <authorList>
            <person name="Jebb D."/>
            <person name="Huang Z."/>
            <person name="Pippel M."/>
            <person name="Hughes G.M."/>
            <person name="Lavrichenko K."/>
            <person name="Devanna P."/>
            <person name="Winkler S."/>
            <person name="Jermiin L.S."/>
            <person name="Skirmuntt E.C."/>
            <person name="Katzourakis A."/>
            <person name="Burkitt-Gray L."/>
            <person name="Ray D.A."/>
            <person name="Sullivan K.A.M."/>
            <person name="Roscito J.G."/>
            <person name="Kirilenko B.M."/>
            <person name="Davalos L.M."/>
            <person name="Corthals A.P."/>
            <person name="Power M.L."/>
            <person name="Jones G."/>
            <person name="Ransome R.D."/>
            <person name="Dechmann D.K.N."/>
            <person name="Locatelli A.G."/>
            <person name="Puechmaille S.J."/>
            <person name="Fedrigo O."/>
            <person name="Jarvis E.D."/>
            <person name="Hiller M."/>
            <person name="Vernes S.C."/>
            <person name="Myers E.W."/>
            <person name="Teeling E.C."/>
        </authorList>
    </citation>
    <scope>NUCLEOTIDE SEQUENCE [LARGE SCALE GENOMIC DNA]</scope>
    <source>
        <strain evidence="2">Bat1K_MPI-CBG_1</strain>
    </source>
</reference>
<dbReference type="AlphaFoldDB" id="A0A833Z0B7"/>
<sequence>MPGFRQLHMGAEGSPYQRKPVKQKPIGGNEPLLCAHMGFQRKEAACFGTLPAPPEAARKGWVCVSVTRRRCLPQRRFGCNATGRIWVKPPTFLDFQKLGLQHVPLAMKGNALRSSLCIGVFGSKKNWGAGAGFRYFGCCMGKAHASGSLWAAEPPLGRATSL</sequence>
<feature type="region of interest" description="Disordered" evidence="1">
    <location>
        <begin position="1"/>
        <end position="24"/>
    </location>
</feature>